<comment type="function">
    <text evidence="2 8">The glycine cleavage system catalyzes the degradation of glycine. The P protein binds the alpha-amino group of glycine through its pyridoxal phosphate cofactor; CO(2) is released and the remaining methylamine moiety is then transferred to the lipoamide cofactor of the H protein.</text>
</comment>
<dbReference type="InterPro" id="IPR003437">
    <property type="entry name" value="GcvP"/>
</dbReference>
<dbReference type="EMBL" id="JBDOJC010000001">
    <property type="protein sequence ID" value="MEO2218521.1"/>
    <property type="molecule type" value="Genomic_DNA"/>
</dbReference>
<name>A0ABV0FEN3_9NEIS</name>
<keyword evidence="12" id="KW-1185">Reference proteome</keyword>
<dbReference type="Gene3D" id="3.90.1150.10">
    <property type="entry name" value="Aspartate Aminotransferase, domain 1"/>
    <property type="match status" value="2"/>
</dbReference>
<dbReference type="HAMAP" id="MF_00711">
    <property type="entry name" value="GcvP"/>
    <property type="match status" value="1"/>
</dbReference>
<dbReference type="Pfam" id="PF02347">
    <property type="entry name" value="GDC-P"/>
    <property type="match status" value="2"/>
</dbReference>
<keyword evidence="6 8" id="KW-0560">Oxidoreductase</keyword>
<dbReference type="Pfam" id="PF21478">
    <property type="entry name" value="GcvP2_C"/>
    <property type="match status" value="1"/>
</dbReference>
<evidence type="ECO:0000256" key="6">
    <source>
        <dbReference type="ARBA" id="ARBA00023002"/>
    </source>
</evidence>
<dbReference type="InterPro" id="IPR049316">
    <property type="entry name" value="GDC-P_C"/>
</dbReference>
<dbReference type="CDD" id="cd00613">
    <property type="entry name" value="GDC-P"/>
    <property type="match status" value="1"/>
</dbReference>
<dbReference type="Gene3D" id="3.40.640.10">
    <property type="entry name" value="Type I PLP-dependent aspartate aminotransferase-like (Major domain)"/>
    <property type="match status" value="2"/>
</dbReference>
<accession>A0ABV0FEN3</accession>
<evidence type="ECO:0000256" key="8">
    <source>
        <dbReference type="HAMAP-Rule" id="MF_00711"/>
    </source>
</evidence>
<evidence type="ECO:0000256" key="2">
    <source>
        <dbReference type="ARBA" id="ARBA00003788"/>
    </source>
</evidence>
<dbReference type="EC" id="1.4.4.2" evidence="8"/>
<comment type="similarity">
    <text evidence="3 8">Belongs to the GcvP family.</text>
</comment>
<reference evidence="11 12" key="1">
    <citation type="submission" date="2024-05" db="EMBL/GenBank/DDBJ databases">
        <authorList>
            <person name="De Oliveira J.P."/>
            <person name="Noriler S.A."/>
            <person name="De Oliveira A.G."/>
            <person name="Sipoli D.S."/>
        </authorList>
    </citation>
    <scope>NUCLEOTIDE SEQUENCE [LARGE SCALE GENOMIC DNA]</scope>
    <source>
        <strain evidence="11 12">LABIM189</strain>
    </source>
</reference>
<dbReference type="RefSeq" id="WP_347371316.1">
    <property type="nucleotide sequence ID" value="NZ_JBDOJC010000001.1"/>
</dbReference>
<dbReference type="InterPro" id="IPR015421">
    <property type="entry name" value="PyrdxlP-dep_Trfase_major"/>
</dbReference>
<dbReference type="PANTHER" id="PTHR11773">
    <property type="entry name" value="GLYCINE DEHYDROGENASE, DECARBOXYLATING"/>
    <property type="match status" value="1"/>
</dbReference>
<comment type="catalytic activity">
    <reaction evidence="7 8">
        <text>N(6)-[(R)-lipoyl]-L-lysyl-[glycine-cleavage complex H protein] + glycine + H(+) = N(6)-[(R)-S(8)-aminomethyldihydrolipoyl]-L-lysyl-[glycine-cleavage complex H protein] + CO2</text>
        <dbReference type="Rhea" id="RHEA:24304"/>
        <dbReference type="Rhea" id="RHEA-COMP:10494"/>
        <dbReference type="Rhea" id="RHEA-COMP:10495"/>
        <dbReference type="ChEBI" id="CHEBI:15378"/>
        <dbReference type="ChEBI" id="CHEBI:16526"/>
        <dbReference type="ChEBI" id="CHEBI:57305"/>
        <dbReference type="ChEBI" id="CHEBI:83099"/>
        <dbReference type="ChEBI" id="CHEBI:83143"/>
        <dbReference type="EC" id="1.4.4.2"/>
    </reaction>
</comment>
<dbReference type="PANTHER" id="PTHR11773:SF13">
    <property type="entry name" value="GLYCINE DEHYDROGENASE (DECARBOXYLATING)"/>
    <property type="match status" value="1"/>
</dbReference>
<dbReference type="InterPro" id="IPR015422">
    <property type="entry name" value="PyrdxlP-dep_Trfase_small"/>
</dbReference>
<comment type="cofactor">
    <cofactor evidence="1 8">
        <name>pyridoxal 5'-phosphate</name>
        <dbReference type="ChEBI" id="CHEBI:597326"/>
    </cofactor>
</comment>
<evidence type="ECO:0000259" key="10">
    <source>
        <dbReference type="Pfam" id="PF21478"/>
    </source>
</evidence>
<dbReference type="SUPFAM" id="SSF53383">
    <property type="entry name" value="PLP-dependent transferases"/>
    <property type="match status" value="2"/>
</dbReference>
<keyword evidence="5 8" id="KW-0663">Pyridoxal phosphate</keyword>
<feature type="domain" description="Glycine cleavage system P-protein N-terminal" evidence="9">
    <location>
        <begin position="444"/>
        <end position="721"/>
    </location>
</feature>
<feature type="modified residue" description="N6-(pyridoxal phosphate)lysine" evidence="8">
    <location>
        <position position="699"/>
    </location>
</feature>
<comment type="caution">
    <text evidence="11">The sequence shown here is derived from an EMBL/GenBank/DDBJ whole genome shotgun (WGS) entry which is preliminary data.</text>
</comment>
<evidence type="ECO:0000256" key="3">
    <source>
        <dbReference type="ARBA" id="ARBA00010756"/>
    </source>
</evidence>
<proteinExistence type="inferred from homology"/>
<evidence type="ECO:0000313" key="12">
    <source>
        <dbReference type="Proteomes" id="UP001455709"/>
    </source>
</evidence>
<dbReference type="InterPro" id="IPR049315">
    <property type="entry name" value="GDC-P_N"/>
</dbReference>
<dbReference type="NCBIfam" id="NF003346">
    <property type="entry name" value="PRK04366.1"/>
    <property type="match status" value="1"/>
</dbReference>
<evidence type="ECO:0000313" key="11">
    <source>
        <dbReference type="EMBL" id="MEO2218521.1"/>
    </source>
</evidence>
<feature type="domain" description="Glycine dehydrogenase C-terminal" evidence="10">
    <location>
        <begin position="772"/>
        <end position="893"/>
    </location>
</feature>
<dbReference type="Proteomes" id="UP001455709">
    <property type="component" value="Unassembled WGS sequence"/>
</dbReference>
<evidence type="ECO:0000259" key="9">
    <source>
        <dbReference type="Pfam" id="PF02347"/>
    </source>
</evidence>
<feature type="domain" description="Glycine cleavage system P-protein N-terminal" evidence="9">
    <location>
        <begin position="15"/>
        <end position="436"/>
    </location>
</feature>
<evidence type="ECO:0000256" key="5">
    <source>
        <dbReference type="ARBA" id="ARBA00022898"/>
    </source>
</evidence>
<comment type="subunit">
    <text evidence="4 8">The glycine cleavage system is composed of four proteins: P, T, L and H.</text>
</comment>
<evidence type="ECO:0000256" key="1">
    <source>
        <dbReference type="ARBA" id="ARBA00001933"/>
    </source>
</evidence>
<dbReference type="InterPro" id="IPR020581">
    <property type="entry name" value="GDC_P"/>
</dbReference>
<dbReference type="InterPro" id="IPR015424">
    <property type="entry name" value="PyrdxlP-dep_Trfase"/>
</dbReference>
<evidence type="ECO:0000256" key="4">
    <source>
        <dbReference type="ARBA" id="ARBA00011690"/>
    </source>
</evidence>
<dbReference type="NCBIfam" id="TIGR00461">
    <property type="entry name" value="gcvP"/>
    <property type="match status" value="1"/>
</dbReference>
<organism evidence="11 12">
    <name type="scientific">Chromobacterium vaccinii</name>
    <dbReference type="NCBI Taxonomy" id="1108595"/>
    <lineage>
        <taxon>Bacteria</taxon>
        <taxon>Pseudomonadati</taxon>
        <taxon>Pseudomonadota</taxon>
        <taxon>Betaproteobacteria</taxon>
        <taxon>Neisseriales</taxon>
        <taxon>Chromobacteriaceae</taxon>
        <taxon>Chromobacterium</taxon>
    </lineage>
</organism>
<gene>
    <name evidence="8 11" type="primary">gcvP</name>
    <name evidence="11" type="ORF">ABGV49_15785</name>
</gene>
<dbReference type="GO" id="GO:0004375">
    <property type="term" value="F:glycine dehydrogenase (decarboxylating) activity"/>
    <property type="evidence" value="ECO:0007669"/>
    <property type="project" value="UniProtKB-EC"/>
</dbReference>
<sequence length="950" mass="102199">MPLSELFNRHEFIARHIGPSDAERAEMLAAVGVPSIDALVDQTLPADIRLNRRLDLPSPQPEAEALAALKAVASKNVVNKSFIGLGYYPVLTPTVILRNVLENPGWYTAYTPYQAEIAQGRLEALLNFQQMVIDLTGLEMANASLLDEATAAAEAMAMAKRVSKSKSASFFVDSRVLPQTLDVMKTRAKYFGFELVSGHPEEAGNGDYFGALFQYPGEAGDLIDLTPHIAAIKAKGGVVAVAADVMALVALKSPAEMGADIALGNTQRFGVPMGFGGPHAAYFAFKDEMKRSAPGRIIGVSIDAKGKTALRMALQTREQHIRREKANSNICTSQVLLANIAGLYAVYHGAEGVQRIAARIHRLAAIFAHAVKEAGGKLAFDRFFDTVQVDAPKADAIYAAALAAGYNLRRVGKTVLGVAFHEAATESDLARLIELFTGKPADIAALDAATQDAIPAALKRESAILTHPVFNTHHSEHEMLRYMKKLENRDLAMNHSMISLGSCTMKLNATSEMIPITWPEFANMHPFAPREQTVGYLQLIEGLQTQLKAITGFDEISMQPNSGAQGEYAGLLAISRYHESRGEGHRDICLIPQSAHGTNPATAQMMNMQVVVVKCDDAGNVDVADLKAKAEQHAANLAALMITYPSTHGVFEQGIKEICEIVHAHGGQVYMDGANLNAQVGLTRPADIGADVSHMNLHKTFCIPHGGGGPGMGPIGLKAHLAPFIANHVVAPVPGAVEGQTAVSAAPFGSASILPISYMYIAMMGAEGMKQATENALLSANYLATRLAEHFPVLYTGANGRVAHECIIDLRPLKAASGVTEVDVAKRLMDYGFHAPTMSFPVPGTLMIEPTESEPKAELDRFIAAMASIRAEIDQVQSGAWPADNNPLCNAPHSKADIAGDWNRPYSREQGLFPLPYVLENKFWPSVNRIDDVYGDRNVVCSCPGMENYA</sequence>
<evidence type="ECO:0000256" key="7">
    <source>
        <dbReference type="ARBA" id="ARBA00049026"/>
    </source>
</evidence>
<protein>
    <recommendedName>
        <fullName evidence="8">Glycine dehydrogenase (decarboxylating)</fullName>
        <ecNumber evidence="8">1.4.4.2</ecNumber>
    </recommendedName>
    <alternativeName>
        <fullName evidence="8">Glycine cleavage system P-protein</fullName>
    </alternativeName>
    <alternativeName>
        <fullName evidence="8">Glycine decarboxylase</fullName>
    </alternativeName>
    <alternativeName>
        <fullName evidence="8">Glycine dehydrogenase (aminomethyl-transferring)</fullName>
    </alternativeName>
</protein>